<evidence type="ECO:0000256" key="3">
    <source>
        <dbReference type="SAM" id="MobiDB-lite"/>
    </source>
</evidence>
<organism evidence="4 5">
    <name type="scientific">Rasamsonia emersonii (strain ATCC 16479 / CBS 393.64 / IMI 116815)</name>
    <dbReference type="NCBI Taxonomy" id="1408163"/>
    <lineage>
        <taxon>Eukaryota</taxon>
        <taxon>Fungi</taxon>
        <taxon>Dikarya</taxon>
        <taxon>Ascomycota</taxon>
        <taxon>Pezizomycotina</taxon>
        <taxon>Eurotiomycetes</taxon>
        <taxon>Eurotiomycetidae</taxon>
        <taxon>Eurotiales</taxon>
        <taxon>Trichocomaceae</taxon>
        <taxon>Rasamsonia</taxon>
    </lineage>
</organism>
<keyword evidence="2" id="KW-0413">Isomerase</keyword>
<dbReference type="STRING" id="1408163.A0A0F4YJE6"/>
<keyword evidence="5" id="KW-1185">Reference proteome</keyword>
<dbReference type="OrthoDB" id="2106730at2759"/>
<name>A0A0F4YJE6_RASE3</name>
<dbReference type="InterPro" id="IPR051812">
    <property type="entry name" value="SPI_LacAB/RpiB"/>
</dbReference>
<comment type="caution">
    <text evidence="4">The sequence shown here is derived from an EMBL/GenBank/DDBJ whole genome shotgun (WGS) entry which is preliminary data.</text>
</comment>
<comment type="similarity">
    <text evidence="1">Belongs to the LacAB/RpiB family.</text>
</comment>
<dbReference type="Gene3D" id="3.40.1400.10">
    <property type="entry name" value="Sugar-phosphate isomerase, RpiB/LacA/LacB"/>
    <property type="match status" value="1"/>
</dbReference>
<dbReference type="Proteomes" id="UP000053958">
    <property type="component" value="Unassembled WGS sequence"/>
</dbReference>
<dbReference type="InterPro" id="IPR036569">
    <property type="entry name" value="RpiB_LacA_LacB_sf"/>
</dbReference>
<feature type="region of interest" description="Disordered" evidence="3">
    <location>
        <begin position="1"/>
        <end position="24"/>
    </location>
</feature>
<accession>A0A0F4YJE6</accession>
<dbReference type="EMBL" id="LASV01000457">
    <property type="protein sequence ID" value="KKA18422.1"/>
    <property type="molecule type" value="Genomic_DNA"/>
</dbReference>
<dbReference type="PIRSF" id="PIRSF005384">
    <property type="entry name" value="RpiB_LacA_B"/>
    <property type="match status" value="1"/>
</dbReference>
<proteinExistence type="inferred from homology"/>
<evidence type="ECO:0000256" key="2">
    <source>
        <dbReference type="ARBA" id="ARBA00023235"/>
    </source>
</evidence>
<dbReference type="PANTHER" id="PTHR43732">
    <property type="entry name" value="RIBOSE 5-PHOSPHATE ISOMERASE-RELATED"/>
    <property type="match status" value="1"/>
</dbReference>
<dbReference type="SUPFAM" id="SSF89623">
    <property type="entry name" value="Ribose/Galactose isomerase RpiB/AlsB"/>
    <property type="match status" value="1"/>
</dbReference>
<dbReference type="InterPro" id="IPR003500">
    <property type="entry name" value="RpiB_LacA_LacB"/>
</dbReference>
<feature type="compositionally biased region" description="Basic and acidic residues" evidence="3">
    <location>
        <begin position="72"/>
        <end position="88"/>
    </location>
</feature>
<evidence type="ECO:0000313" key="5">
    <source>
        <dbReference type="Proteomes" id="UP000053958"/>
    </source>
</evidence>
<dbReference type="GO" id="GO:0016853">
    <property type="term" value="F:isomerase activity"/>
    <property type="evidence" value="ECO:0007669"/>
    <property type="project" value="UniProtKB-KW"/>
</dbReference>
<dbReference type="GeneID" id="25319897"/>
<dbReference type="PANTHER" id="PTHR43732:SF1">
    <property type="entry name" value="RIBOSE 5-PHOSPHATE ISOMERASE"/>
    <property type="match status" value="1"/>
</dbReference>
<dbReference type="RefSeq" id="XP_013325034.1">
    <property type="nucleotide sequence ID" value="XM_013469580.1"/>
</dbReference>
<protein>
    <recommendedName>
        <fullName evidence="6">Ribose-5-phosphate isomerase</fullName>
    </recommendedName>
</protein>
<dbReference type="AlphaFoldDB" id="A0A0F4YJE6"/>
<gene>
    <name evidence="4" type="ORF">T310_7627</name>
</gene>
<dbReference type="Pfam" id="PF02502">
    <property type="entry name" value="LacAB_rpiB"/>
    <property type="match status" value="1"/>
</dbReference>
<dbReference type="GO" id="GO:0005975">
    <property type="term" value="P:carbohydrate metabolic process"/>
    <property type="evidence" value="ECO:0007669"/>
    <property type="project" value="InterPro"/>
</dbReference>
<feature type="region of interest" description="Disordered" evidence="3">
    <location>
        <begin position="64"/>
        <end position="88"/>
    </location>
</feature>
<sequence length="201" mass="21151">MTTSTACPTPTTTTTTPATKLPPLKISIASDETGYEYKEALKAHLEQNPHVAVVTDVGVHGAEATTAEADGETEREGEGEGEGEGERGETAYAHPAVKAAMLVKTGTVDRALLVCDTGMGVAIAANKVPGIRAVTAHDPYSVERAILSNDAQVLCFGHKVIGIEVAKRLASDWVKFRFDPKSSSAEEIAAIHGRKETLILA</sequence>
<evidence type="ECO:0000256" key="1">
    <source>
        <dbReference type="ARBA" id="ARBA00008754"/>
    </source>
</evidence>
<evidence type="ECO:0000313" key="4">
    <source>
        <dbReference type="EMBL" id="KKA18422.1"/>
    </source>
</evidence>
<reference evidence="4 5" key="1">
    <citation type="submission" date="2015-04" db="EMBL/GenBank/DDBJ databases">
        <authorList>
            <person name="Heijne W.H."/>
            <person name="Fedorova N.D."/>
            <person name="Nierman W.C."/>
            <person name="Vollebregt A.W."/>
            <person name="Zhao Z."/>
            <person name="Wu L."/>
            <person name="Kumar M."/>
            <person name="Stam H."/>
            <person name="van den Berg M.A."/>
            <person name="Pel H.J."/>
        </authorList>
    </citation>
    <scope>NUCLEOTIDE SEQUENCE [LARGE SCALE GENOMIC DNA]</scope>
    <source>
        <strain evidence="4 5">CBS 393.64</strain>
    </source>
</reference>
<evidence type="ECO:0008006" key="6">
    <source>
        <dbReference type="Google" id="ProtNLM"/>
    </source>
</evidence>